<sequence>MELEEFEATIWFDEAGMIKWALPSAFSPHRPFGLWKLERTWALFLCDETGEYHKVYFPEGRPPKLLLKEYRRLGFLPA</sequence>
<evidence type="ECO:0000313" key="1">
    <source>
        <dbReference type="EMBL" id="QJA52558.1"/>
    </source>
</evidence>
<reference evidence="1" key="1">
    <citation type="submission" date="2020-03" db="EMBL/GenBank/DDBJ databases">
        <title>The deep terrestrial virosphere.</title>
        <authorList>
            <person name="Holmfeldt K."/>
            <person name="Nilsson E."/>
            <person name="Simone D."/>
            <person name="Lopez-Fernandez M."/>
            <person name="Wu X."/>
            <person name="de Brujin I."/>
            <person name="Lundin D."/>
            <person name="Andersson A."/>
            <person name="Bertilsson S."/>
            <person name="Dopson M."/>
        </authorList>
    </citation>
    <scope>NUCLEOTIDE SEQUENCE</scope>
    <source>
        <strain evidence="1">TM448A02807</strain>
        <strain evidence="2">TM448B01345</strain>
    </source>
</reference>
<protein>
    <submittedName>
        <fullName evidence="1">Uncharacterized protein</fullName>
    </submittedName>
</protein>
<dbReference type="AlphaFoldDB" id="A0A6H1ZYH6"/>
<name>A0A6H1ZYH6_9ZZZZ</name>
<evidence type="ECO:0000313" key="2">
    <source>
        <dbReference type="EMBL" id="QJH98591.1"/>
    </source>
</evidence>
<dbReference type="EMBL" id="MT144349">
    <property type="protein sequence ID" value="QJA52558.1"/>
    <property type="molecule type" value="Genomic_DNA"/>
</dbReference>
<proteinExistence type="predicted"/>
<gene>
    <name evidence="1" type="ORF">TM448A02807_0009</name>
    <name evidence="2" type="ORF">TM448B01345_0009</name>
</gene>
<organism evidence="1">
    <name type="scientific">viral metagenome</name>
    <dbReference type="NCBI Taxonomy" id="1070528"/>
    <lineage>
        <taxon>unclassified sequences</taxon>
        <taxon>metagenomes</taxon>
        <taxon>organismal metagenomes</taxon>
    </lineage>
</organism>
<accession>A0A6H1ZYH6</accession>
<dbReference type="EMBL" id="MT144742">
    <property type="protein sequence ID" value="QJH98591.1"/>
    <property type="molecule type" value="Genomic_DNA"/>
</dbReference>